<dbReference type="RefSeq" id="WP_161822164.1">
    <property type="nucleotide sequence ID" value="NZ_LSRS01000003.1"/>
</dbReference>
<keyword evidence="3" id="KW-0408">Iron</keyword>
<evidence type="ECO:0000256" key="3">
    <source>
        <dbReference type="ARBA" id="ARBA00023004"/>
    </source>
</evidence>
<evidence type="ECO:0000256" key="4">
    <source>
        <dbReference type="ARBA" id="ARBA00023014"/>
    </source>
</evidence>
<dbReference type="InterPro" id="IPR010693">
    <property type="entry name" value="Divergent_4Fe-4S_mono-cluster"/>
</dbReference>
<evidence type="ECO:0000256" key="1">
    <source>
        <dbReference type="ARBA" id="ARBA00022714"/>
    </source>
</evidence>
<comment type="caution">
    <text evidence="6">The sequence shown here is derived from an EMBL/GenBank/DDBJ whole genome shotgun (WGS) entry which is preliminary data.</text>
</comment>
<dbReference type="Gene3D" id="3.30.70.20">
    <property type="match status" value="1"/>
</dbReference>
<keyword evidence="7" id="KW-1185">Reference proteome</keyword>
<dbReference type="EMBL" id="LSRS01000003">
    <property type="protein sequence ID" value="KAF1085730.1"/>
    <property type="molecule type" value="Genomic_DNA"/>
</dbReference>
<dbReference type="Proteomes" id="UP000798488">
    <property type="component" value="Unassembled WGS sequence"/>
</dbReference>
<keyword evidence="2" id="KW-0479">Metal-binding</keyword>
<evidence type="ECO:0000313" key="6">
    <source>
        <dbReference type="EMBL" id="KAF1085730.1"/>
    </source>
</evidence>
<dbReference type="InterPro" id="IPR018967">
    <property type="entry name" value="FeS-contain_CDGSH-typ"/>
</dbReference>
<dbReference type="Pfam" id="PF09360">
    <property type="entry name" value="zf-CDGSH"/>
    <property type="match status" value="1"/>
</dbReference>
<dbReference type="Gene3D" id="3.40.5.90">
    <property type="entry name" value="CDGSH iron-sulfur domain, mitoNEET-type"/>
    <property type="match status" value="1"/>
</dbReference>
<sequence>MKEYRYENEQLTVHWYPELCSHPGICLRTLPQVFDVDKSPWININAAEPEDIISCIDKCPSGALRYSLPKGSRVNPHKATGVGSLNYEQANPAIVKIRVVANGPLLIEGSAVAINFDGKTLKEGAKMVLCRCGLSANRPFCDGEHHKQGWQVDQK</sequence>
<name>A0A9D2WRD7_9FIRM</name>
<accession>A0A9D2WRD7</accession>
<gene>
    <name evidence="6" type="ORF">SPSYN_01876</name>
</gene>
<dbReference type="AlphaFoldDB" id="A0A9D2WRD7"/>
<protein>
    <submittedName>
        <fullName evidence="6">Iron-binding zinc finger CDGSH type</fullName>
    </submittedName>
</protein>
<dbReference type="SMART" id="SM00704">
    <property type="entry name" value="ZnF_CDGSH"/>
    <property type="match status" value="1"/>
</dbReference>
<dbReference type="Pfam" id="PF06902">
    <property type="entry name" value="Fer4_19"/>
    <property type="match status" value="1"/>
</dbReference>
<dbReference type="GO" id="GO:0046872">
    <property type="term" value="F:metal ion binding"/>
    <property type="evidence" value="ECO:0007669"/>
    <property type="project" value="UniProtKB-KW"/>
</dbReference>
<dbReference type="SUPFAM" id="SSF54862">
    <property type="entry name" value="4Fe-4S ferredoxins"/>
    <property type="match status" value="1"/>
</dbReference>
<feature type="domain" description="Iron-binding zinc finger CDGSH type" evidence="5">
    <location>
        <begin position="109"/>
        <end position="151"/>
    </location>
</feature>
<dbReference type="OrthoDB" id="9793389at2"/>
<evidence type="ECO:0000313" key="7">
    <source>
        <dbReference type="Proteomes" id="UP000798488"/>
    </source>
</evidence>
<dbReference type="GO" id="GO:0005737">
    <property type="term" value="C:cytoplasm"/>
    <property type="evidence" value="ECO:0007669"/>
    <property type="project" value="UniProtKB-ARBA"/>
</dbReference>
<organism evidence="6 7">
    <name type="scientific">Sporotomaculum syntrophicum</name>
    <dbReference type="NCBI Taxonomy" id="182264"/>
    <lineage>
        <taxon>Bacteria</taxon>
        <taxon>Bacillati</taxon>
        <taxon>Bacillota</taxon>
        <taxon>Clostridia</taxon>
        <taxon>Eubacteriales</taxon>
        <taxon>Desulfallaceae</taxon>
        <taxon>Sporotomaculum</taxon>
    </lineage>
</organism>
<reference evidence="6" key="1">
    <citation type="submission" date="2016-02" db="EMBL/GenBank/DDBJ databases">
        <title>Draft Genome Sequence of Sporotomaculum syntrophicum Strain FB, a Syntrophic Benzoate Degrader.</title>
        <authorList>
            <person name="Nobu M.K."/>
            <person name="Narihiro T."/>
            <person name="Qiu Y.-L."/>
            <person name="Ohashi A."/>
            <person name="Liu W.-T."/>
            <person name="Yuji S."/>
        </authorList>
    </citation>
    <scope>NUCLEOTIDE SEQUENCE</scope>
    <source>
        <strain evidence="6">FB</strain>
    </source>
</reference>
<dbReference type="InterPro" id="IPR042216">
    <property type="entry name" value="MitoNEET_CISD"/>
</dbReference>
<dbReference type="GO" id="GO:0051537">
    <property type="term" value="F:2 iron, 2 sulfur cluster binding"/>
    <property type="evidence" value="ECO:0007669"/>
    <property type="project" value="UniProtKB-KW"/>
</dbReference>
<evidence type="ECO:0000259" key="5">
    <source>
        <dbReference type="SMART" id="SM00704"/>
    </source>
</evidence>
<keyword evidence="1" id="KW-0001">2Fe-2S</keyword>
<evidence type="ECO:0000256" key="2">
    <source>
        <dbReference type="ARBA" id="ARBA00022723"/>
    </source>
</evidence>
<keyword evidence="4" id="KW-0411">Iron-sulfur</keyword>
<proteinExistence type="predicted"/>